<organism evidence="1 2">
    <name type="scientific">Zasmidium cellare</name>
    <name type="common">Wine cellar mold</name>
    <name type="synonym">Racodium cellare</name>
    <dbReference type="NCBI Taxonomy" id="395010"/>
    <lineage>
        <taxon>Eukaryota</taxon>
        <taxon>Fungi</taxon>
        <taxon>Dikarya</taxon>
        <taxon>Ascomycota</taxon>
        <taxon>Pezizomycotina</taxon>
        <taxon>Dothideomycetes</taxon>
        <taxon>Dothideomycetidae</taxon>
        <taxon>Mycosphaerellales</taxon>
        <taxon>Mycosphaerellaceae</taxon>
        <taxon>Zasmidium</taxon>
    </lineage>
</organism>
<dbReference type="EMBL" id="JAXOVC010000006">
    <property type="protein sequence ID" value="KAK4500053.1"/>
    <property type="molecule type" value="Genomic_DNA"/>
</dbReference>
<reference evidence="1 2" key="1">
    <citation type="journal article" date="2023" name="G3 (Bethesda)">
        <title>A chromosome-level genome assembly of Zasmidium syzygii isolated from banana leaves.</title>
        <authorList>
            <person name="van Westerhoven A.C."/>
            <person name="Mehrabi R."/>
            <person name="Talebi R."/>
            <person name="Steentjes M.B.F."/>
            <person name="Corcolon B."/>
            <person name="Chong P.A."/>
            <person name="Kema G.H.J."/>
            <person name="Seidl M.F."/>
        </authorList>
    </citation>
    <scope>NUCLEOTIDE SEQUENCE [LARGE SCALE GENOMIC DNA]</scope>
    <source>
        <strain evidence="1 2">P124</strain>
    </source>
</reference>
<evidence type="ECO:0000313" key="2">
    <source>
        <dbReference type="Proteomes" id="UP001305779"/>
    </source>
</evidence>
<accession>A0ABR0EG14</accession>
<proteinExistence type="predicted"/>
<name>A0ABR0EG14_ZASCE</name>
<dbReference type="Proteomes" id="UP001305779">
    <property type="component" value="Unassembled WGS sequence"/>
</dbReference>
<comment type="caution">
    <text evidence="1">The sequence shown here is derived from an EMBL/GenBank/DDBJ whole genome shotgun (WGS) entry which is preliminary data.</text>
</comment>
<evidence type="ECO:0000313" key="1">
    <source>
        <dbReference type="EMBL" id="KAK4500053.1"/>
    </source>
</evidence>
<gene>
    <name evidence="1" type="ORF">PRZ48_008239</name>
</gene>
<protein>
    <submittedName>
        <fullName evidence="1">Uncharacterized protein</fullName>
    </submittedName>
</protein>
<keyword evidence="2" id="KW-1185">Reference proteome</keyword>
<sequence>MHWLHTRNPDLSPELTPPIETKGRLTLTILIFHQNKILLLHNAQENKWVLPHSAPLPNSRPSTFQALYDSTSTSGKTLQDIAMKSLEHGFRDSVLDNLQFHDLVLNEALTVSKQEDDGEELVLVTSISAVLPHKLQRNEKGLFTFHPLSEPQCDDLRLCSMQEAKALVREETSRLMEQAWNRYLTASNKALVLRFGLQPWIQNVLTAYIHCQLLRRGERYFDQLPKDWRKDPVDEVMRDYKMAICSKILPNGEEELIVCPLTPEESGGFSEQVGLWEMRWVGSHILDNGIDGFEG</sequence>